<keyword evidence="13" id="KW-1185">Reference proteome</keyword>
<dbReference type="Proteomes" id="UP000887567">
    <property type="component" value="Unplaced"/>
</dbReference>
<evidence type="ECO:0000256" key="9">
    <source>
        <dbReference type="PIRSR" id="PIRSR601805-1"/>
    </source>
</evidence>
<feature type="domain" description="Carbohydrate kinase PfkB" evidence="11">
    <location>
        <begin position="38"/>
        <end position="342"/>
    </location>
</feature>
<sequence>MAPEAKKSKTNIYEGLILGMGNPLLDISAPVDSKLLQKYDLEANNAILADEKHLPIYQELIDHYKFDYLPGGATQNSMRVLQWFFEDKATAYMGCIGQDEYGKTLTKIMTDGRVHVNYLHKPDVPTGTCAVCITDKHRSLVANLGAANHYSKDHLDKPENWSLVEQAKYFYIAGFFLTVSPESIVAVGKHAADNNKTFMMNLSAPFLCEFFKDPMMQAMPYIDILFGNETELAVFAKTHKYETEDLKEIAKKIATLPKANEKKPRIVVITHGKEPTIVVQNGEVREFPVIAIKEDDIIDTNGAGDAFVGGFMSQLVQEKTIDDCVRCGHWAANYIIQQSGVVLTDKPNFK</sequence>
<evidence type="ECO:0000313" key="13">
    <source>
        <dbReference type="Proteomes" id="UP000887567"/>
    </source>
</evidence>
<dbReference type="PROSITE" id="PS00584">
    <property type="entry name" value="PFKB_KINASES_2"/>
    <property type="match status" value="1"/>
</dbReference>
<dbReference type="PANTHER" id="PTHR45769">
    <property type="entry name" value="ADENOSINE KINASE"/>
    <property type="match status" value="1"/>
</dbReference>
<comment type="cofactor">
    <cofactor evidence="10">
        <name>Mg(2+)</name>
        <dbReference type="ChEBI" id="CHEBI:18420"/>
    </cofactor>
    <text evidence="10">Binds 3 Mg(2+) ions per subunit.</text>
</comment>
<dbReference type="InterPro" id="IPR001805">
    <property type="entry name" value="Adenokinase"/>
</dbReference>
<dbReference type="GO" id="GO:0005829">
    <property type="term" value="C:cytosol"/>
    <property type="evidence" value="ECO:0007669"/>
    <property type="project" value="TreeGrafter"/>
</dbReference>
<dbReference type="KEGG" id="epa:110232006"/>
<dbReference type="GO" id="GO:0044209">
    <property type="term" value="P:AMP salvage"/>
    <property type="evidence" value="ECO:0007669"/>
    <property type="project" value="UniProtKB-UniRule"/>
</dbReference>
<evidence type="ECO:0000313" key="12">
    <source>
        <dbReference type="EnsemblMetazoa" id="XP_020892747.1"/>
    </source>
</evidence>
<dbReference type="RefSeq" id="XP_020892747.1">
    <property type="nucleotide sequence ID" value="XM_021037088.2"/>
</dbReference>
<dbReference type="GeneID" id="110232006"/>
<evidence type="ECO:0000256" key="10">
    <source>
        <dbReference type="RuleBase" id="RU368116"/>
    </source>
</evidence>
<dbReference type="EC" id="2.7.1.20" evidence="3 10"/>
<dbReference type="SUPFAM" id="SSF53613">
    <property type="entry name" value="Ribokinase-like"/>
    <property type="match status" value="1"/>
</dbReference>
<accession>A0A913WQW0</accession>
<dbReference type="Gene3D" id="3.30.1110.10">
    <property type="match status" value="1"/>
</dbReference>
<comment type="subcellular location">
    <subcellularLocation>
        <location evidence="10">Nucleus</location>
    </subcellularLocation>
</comment>
<dbReference type="CDD" id="cd01168">
    <property type="entry name" value="adenosine_kinase"/>
    <property type="match status" value="1"/>
</dbReference>
<keyword evidence="10" id="KW-0539">Nucleus</keyword>
<keyword evidence="4 10" id="KW-0808">Transferase</keyword>
<evidence type="ECO:0000256" key="4">
    <source>
        <dbReference type="ARBA" id="ARBA00022679"/>
    </source>
</evidence>
<dbReference type="InterPro" id="IPR029056">
    <property type="entry name" value="Ribokinase-like"/>
</dbReference>
<keyword evidence="7 10" id="KW-0418">Kinase</keyword>
<comment type="catalytic activity">
    <reaction evidence="10">
        <text>adenosine + ATP = AMP + ADP + H(+)</text>
        <dbReference type="Rhea" id="RHEA:20824"/>
        <dbReference type="ChEBI" id="CHEBI:15378"/>
        <dbReference type="ChEBI" id="CHEBI:16335"/>
        <dbReference type="ChEBI" id="CHEBI:30616"/>
        <dbReference type="ChEBI" id="CHEBI:456215"/>
        <dbReference type="ChEBI" id="CHEBI:456216"/>
        <dbReference type="EC" id="2.7.1.20"/>
    </reaction>
</comment>
<evidence type="ECO:0000259" key="11">
    <source>
        <dbReference type="Pfam" id="PF00294"/>
    </source>
</evidence>
<evidence type="ECO:0000256" key="2">
    <source>
        <dbReference type="ARBA" id="ARBA00010688"/>
    </source>
</evidence>
<keyword evidence="6 10" id="KW-0547">Nucleotide-binding</keyword>
<keyword evidence="5 10" id="KW-0660">Purine salvage</keyword>
<keyword evidence="8 10" id="KW-0067">ATP-binding</keyword>
<keyword evidence="10" id="KW-0460">Magnesium</keyword>
<dbReference type="GO" id="GO:0006166">
    <property type="term" value="P:purine ribonucleoside salvage"/>
    <property type="evidence" value="ECO:0007669"/>
    <property type="project" value="UniProtKB-KW"/>
</dbReference>
<reference evidence="12" key="1">
    <citation type="submission" date="2022-11" db="UniProtKB">
        <authorList>
            <consortium name="EnsemblMetazoa"/>
        </authorList>
    </citation>
    <scope>IDENTIFICATION</scope>
</reference>
<dbReference type="Gene3D" id="3.40.1190.20">
    <property type="match status" value="1"/>
</dbReference>
<feature type="active site" description="Proton acceptor" evidence="9">
    <location>
        <position position="305"/>
    </location>
</feature>
<dbReference type="OMA" id="RTMCTYL"/>
<dbReference type="AlphaFoldDB" id="A0A913WQW0"/>
<dbReference type="GO" id="GO:0005524">
    <property type="term" value="F:ATP binding"/>
    <property type="evidence" value="ECO:0007669"/>
    <property type="project" value="UniProtKB-UniRule"/>
</dbReference>
<dbReference type="PANTHER" id="PTHR45769:SF3">
    <property type="entry name" value="ADENOSINE KINASE"/>
    <property type="match status" value="1"/>
</dbReference>
<dbReference type="Pfam" id="PF00294">
    <property type="entry name" value="PfkB"/>
    <property type="match status" value="1"/>
</dbReference>
<dbReference type="FunFam" id="3.40.1190.20:FF:000006">
    <property type="entry name" value="Adenosine kinase 2"/>
    <property type="match status" value="1"/>
</dbReference>
<comment type="similarity">
    <text evidence="2 10">Belongs to the carbohydrate kinase PfkB family.</text>
</comment>
<comment type="function">
    <text evidence="10">ATP dependent phosphorylation of adenosine and other related nucleoside analogs to monophosphate derivatives.</text>
</comment>
<evidence type="ECO:0000256" key="7">
    <source>
        <dbReference type="ARBA" id="ARBA00022777"/>
    </source>
</evidence>
<evidence type="ECO:0000256" key="5">
    <source>
        <dbReference type="ARBA" id="ARBA00022726"/>
    </source>
</evidence>
<comment type="pathway">
    <text evidence="1 10">Purine metabolism; AMP biosynthesis via salvage pathway; AMP from adenosine: step 1/1.</text>
</comment>
<proteinExistence type="inferred from homology"/>
<comment type="subunit">
    <text evidence="10">Monomer.</text>
</comment>
<organism evidence="12 13">
    <name type="scientific">Exaiptasia diaphana</name>
    <name type="common">Tropical sea anemone</name>
    <name type="synonym">Aiptasia pulchella</name>
    <dbReference type="NCBI Taxonomy" id="2652724"/>
    <lineage>
        <taxon>Eukaryota</taxon>
        <taxon>Metazoa</taxon>
        <taxon>Cnidaria</taxon>
        <taxon>Anthozoa</taxon>
        <taxon>Hexacorallia</taxon>
        <taxon>Actiniaria</taxon>
        <taxon>Aiptasiidae</taxon>
        <taxon>Exaiptasia</taxon>
    </lineage>
</organism>
<dbReference type="EnsemblMetazoa" id="XM_021037088.2">
    <property type="protein sequence ID" value="XP_020892747.1"/>
    <property type="gene ID" value="LOC110232006"/>
</dbReference>
<protein>
    <recommendedName>
        <fullName evidence="3 10">Adenosine kinase</fullName>
        <shortName evidence="10">AK</shortName>
        <ecNumber evidence="3 10">2.7.1.20</ecNumber>
    </recommendedName>
    <alternativeName>
        <fullName evidence="10">Adenosine 5'-phosphotransferase</fullName>
    </alternativeName>
</protein>
<evidence type="ECO:0000256" key="3">
    <source>
        <dbReference type="ARBA" id="ARBA00012119"/>
    </source>
</evidence>
<dbReference type="GO" id="GO:0004001">
    <property type="term" value="F:adenosine kinase activity"/>
    <property type="evidence" value="ECO:0007669"/>
    <property type="project" value="UniProtKB-UniRule"/>
</dbReference>
<name>A0A913WQW0_EXADI</name>
<dbReference type="GO" id="GO:0006144">
    <property type="term" value="P:purine nucleobase metabolic process"/>
    <property type="evidence" value="ECO:0007669"/>
    <property type="project" value="TreeGrafter"/>
</dbReference>
<evidence type="ECO:0000256" key="1">
    <source>
        <dbReference type="ARBA" id="ARBA00004801"/>
    </source>
</evidence>
<evidence type="ECO:0000256" key="6">
    <source>
        <dbReference type="ARBA" id="ARBA00022741"/>
    </source>
</evidence>
<dbReference type="GO" id="GO:0005634">
    <property type="term" value="C:nucleus"/>
    <property type="evidence" value="ECO:0007669"/>
    <property type="project" value="UniProtKB-SubCell"/>
</dbReference>
<dbReference type="PRINTS" id="PR00989">
    <property type="entry name" value="ADENOKINASE"/>
</dbReference>
<dbReference type="InterPro" id="IPR011611">
    <property type="entry name" value="PfkB_dom"/>
</dbReference>
<dbReference type="OrthoDB" id="432447at2759"/>
<evidence type="ECO:0000256" key="8">
    <source>
        <dbReference type="ARBA" id="ARBA00022840"/>
    </source>
</evidence>
<dbReference type="InterPro" id="IPR002173">
    <property type="entry name" value="Carboh/pur_kinase_PfkB_CS"/>
</dbReference>